<name>A0A7S1Q612_NEODS</name>
<gene>
    <name evidence="2" type="ORF">NDES1114_LOCUS18118</name>
</gene>
<sequence length="181" mass="19990">MGDAAVVNVDGVDPTEEEVELTLSDKLQHAPEMRLIGRRIRMRMDGFAFEGFVTYVTKTTVVLMDCEKLTFEQQELREQVQESVTRQRRETRRRERARRSRRTVGNASVVAEPAQPTPSGDAHMSASDGEAAASGDVDPPPQPATTATPTVRPPGWPAPPMRSRPLHRVAALAPVRLTLLP</sequence>
<dbReference type="AlphaFoldDB" id="A0A7S1Q612"/>
<feature type="compositionally biased region" description="Low complexity" evidence="1">
    <location>
        <begin position="125"/>
        <end position="136"/>
    </location>
</feature>
<proteinExistence type="predicted"/>
<feature type="compositionally biased region" description="Basic and acidic residues" evidence="1">
    <location>
        <begin position="76"/>
        <end position="88"/>
    </location>
</feature>
<protein>
    <submittedName>
        <fullName evidence="2">Uncharacterized protein</fullName>
    </submittedName>
</protein>
<feature type="compositionally biased region" description="Pro residues" evidence="1">
    <location>
        <begin position="151"/>
        <end position="162"/>
    </location>
</feature>
<feature type="region of interest" description="Disordered" evidence="1">
    <location>
        <begin position="76"/>
        <end position="167"/>
    </location>
</feature>
<dbReference type="EMBL" id="HBGF01027334">
    <property type="protein sequence ID" value="CAD9122497.1"/>
    <property type="molecule type" value="Transcribed_RNA"/>
</dbReference>
<feature type="compositionally biased region" description="Basic residues" evidence="1">
    <location>
        <begin position="89"/>
        <end position="102"/>
    </location>
</feature>
<evidence type="ECO:0000313" key="2">
    <source>
        <dbReference type="EMBL" id="CAD9122497.1"/>
    </source>
</evidence>
<evidence type="ECO:0000256" key="1">
    <source>
        <dbReference type="SAM" id="MobiDB-lite"/>
    </source>
</evidence>
<accession>A0A7S1Q612</accession>
<organism evidence="2">
    <name type="scientific">Neobodo designis</name>
    <name type="common">Flagellated protozoan</name>
    <name type="synonym">Bodo designis</name>
    <dbReference type="NCBI Taxonomy" id="312471"/>
    <lineage>
        <taxon>Eukaryota</taxon>
        <taxon>Discoba</taxon>
        <taxon>Euglenozoa</taxon>
        <taxon>Kinetoplastea</taxon>
        <taxon>Metakinetoplastina</taxon>
        <taxon>Neobodonida</taxon>
        <taxon>Neobodo</taxon>
    </lineage>
</organism>
<reference evidence="2" key="1">
    <citation type="submission" date="2021-01" db="EMBL/GenBank/DDBJ databases">
        <authorList>
            <person name="Corre E."/>
            <person name="Pelletier E."/>
            <person name="Niang G."/>
            <person name="Scheremetjew M."/>
            <person name="Finn R."/>
            <person name="Kale V."/>
            <person name="Holt S."/>
            <person name="Cochrane G."/>
            <person name="Meng A."/>
            <person name="Brown T."/>
            <person name="Cohen L."/>
        </authorList>
    </citation>
    <scope>NUCLEOTIDE SEQUENCE</scope>
    <source>
        <strain evidence="2">CCAP 1951/1</strain>
    </source>
</reference>